<evidence type="ECO:0000256" key="2">
    <source>
        <dbReference type="SAM" id="SignalP"/>
    </source>
</evidence>
<evidence type="ECO:0000256" key="1">
    <source>
        <dbReference type="ARBA" id="ARBA00022729"/>
    </source>
</evidence>
<name>A0A9X1QVY9_9FLAO</name>
<feature type="signal peptide" evidence="2">
    <location>
        <begin position="1"/>
        <end position="19"/>
    </location>
</feature>
<gene>
    <name evidence="4" type="ORF">K8089_03745</name>
</gene>
<sequence>MKKITLMMFALATSFAVSAQEMVLTQTSGAITDAGVACGDSGAGTTGDNYYMRSYNLAEGGVTGNVSLTGIEFYVGSATGTTGLEVMIFDEVAFPTGFDVTNLPTPLATGEITVDSGMIGTLVRAEFDTPAAANQDSNIVAVIFEADGQTTAFYLGTAETETYTSYLASVACSLNSPTPVADIGFPDSKHVIDLVIDDALSVGENLADKVAIYPSPATDVLNVKLPSNVVVESSSLVSILGKTTGVTLSNGVMNVSGIAPGVYFLNLVTNMGTYTQKVIKQ</sequence>
<dbReference type="Pfam" id="PF18962">
    <property type="entry name" value="Por_Secre_tail"/>
    <property type="match status" value="1"/>
</dbReference>
<dbReference type="RefSeq" id="WP_237601938.1">
    <property type="nucleotide sequence ID" value="NZ_JAIRBA010000005.1"/>
</dbReference>
<dbReference type="EMBL" id="JAIRBA010000005">
    <property type="protein sequence ID" value="MCG2418123.1"/>
    <property type="molecule type" value="Genomic_DNA"/>
</dbReference>
<organism evidence="4 5">
    <name type="scientific">Aequorivita vitellina</name>
    <dbReference type="NCBI Taxonomy" id="2874475"/>
    <lineage>
        <taxon>Bacteria</taxon>
        <taxon>Pseudomonadati</taxon>
        <taxon>Bacteroidota</taxon>
        <taxon>Flavobacteriia</taxon>
        <taxon>Flavobacteriales</taxon>
        <taxon>Flavobacteriaceae</taxon>
        <taxon>Aequorivita</taxon>
    </lineage>
</organism>
<keyword evidence="5" id="KW-1185">Reference proteome</keyword>
<reference evidence="4" key="1">
    <citation type="submission" date="2021-09" db="EMBL/GenBank/DDBJ databases">
        <title>Genome of Aequorivita sp. strain F47161.</title>
        <authorList>
            <person name="Wang Y."/>
        </authorList>
    </citation>
    <scope>NUCLEOTIDE SEQUENCE</scope>
    <source>
        <strain evidence="4">F47161</strain>
    </source>
</reference>
<evidence type="ECO:0000259" key="3">
    <source>
        <dbReference type="Pfam" id="PF18962"/>
    </source>
</evidence>
<dbReference type="InterPro" id="IPR026444">
    <property type="entry name" value="Secre_tail"/>
</dbReference>
<dbReference type="AlphaFoldDB" id="A0A9X1QVY9"/>
<comment type="caution">
    <text evidence="4">The sequence shown here is derived from an EMBL/GenBank/DDBJ whole genome shotgun (WGS) entry which is preliminary data.</text>
</comment>
<evidence type="ECO:0000313" key="4">
    <source>
        <dbReference type="EMBL" id="MCG2418123.1"/>
    </source>
</evidence>
<keyword evidence="1 2" id="KW-0732">Signal</keyword>
<dbReference type="Proteomes" id="UP001139461">
    <property type="component" value="Unassembled WGS sequence"/>
</dbReference>
<feature type="domain" description="Secretion system C-terminal sorting" evidence="3">
    <location>
        <begin position="212"/>
        <end position="279"/>
    </location>
</feature>
<protein>
    <submittedName>
        <fullName evidence="4">T9SS type A sorting domain-containing protein</fullName>
    </submittedName>
</protein>
<feature type="chain" id="PRO_5040853005" evidence="2">
    <location>
        <begin position="20"/>
        <end position="281"/>
    </location>
</feature>
<accession>A0A9X1QVY9</accession>
<dbReference type="NCBIfam" id="TIGR04183">
    <property type="entry name" value="Por_Secre_tail"/>
    <property type="match status" value="1"/>
</dbReference>
<proteinExistence type="predicted"/>
<evidence type="ECO:0000313" key="5">
    <source>
        <dbReference type="Proteomes" id="UP001139461"/>
    </source>
</evidence>